<evidence type="ECO:0000256" key="5">
    <source>
        <dbReference type="ARBA" id="ARBA00023242"/>
    </source>
</evidence>
<dbReference type="InterPro" id="IPR010935">
    <property type="entry name" value="SMC_hinge"/>
</dbReference>
<dbReference type="PANTHER" id="PTHR18937:SF12">
    <property type="entry name" value="STRUCTURAL MAINTENANCE OF CHROMOSOMES PROTEIN"/>
    <property type="match status" value="1"/>
</dbReference>
<comment type="subcellular location">
    <subcellularLocation>
        <location evidence="1 7">Nucleus</location>
    </subcellularLocation>
</comment>
<dbReference type="Proteomes" id="UP001152797">
    <property type="component" value="Unassembled WGS sequence"/>
</dbReference>
<keyword evidence="5 7" id="KW-0539">Nucleus</keyword>
<dbReference type="GO" id="GO:0005524">
    <property type="term" value="F:ATP binding"/>
    <property type="evidence" value="ECO:0007669"/>
    <property type="project" value="InterPro"/>
</dbReference>
<comment type="similarity">
    <text evidence="7">Belongs to the SMC family.</text>
</comment>
<dbReference type="GO" id="GO:0016887">
    <property type="term" value="F:ATP hydrolysis activity"/>
    <property type="evidence" value="ECO:0007669"/>
    <property type="project" value="InterPro"/>
</dbReference>
<dbReference type="GO" id="GO:0005634">
    <property type="term" value="C:nucleus"/>
    <property type="evidence" value="ECO:0007669"/>
    <property type="project" value="UniProtKB-SubCell"/>
</dbReference>
<dbReference type="PANTHER" id="PTHR18937">
    <property type="entry name" value="STRUCTURAL MAINTENANCE OF CHROMOSOMES SMC FAMILY MEMBER"/>
    <property type="match status" value="1"/>
</dbReference>
<evidence type="ECO:0000256" key="7">
    <source>
        <dbReference type="PIRNR" id="PIRNR005719"/>
    </source>
</evidence>
<evidence type="ECO:0000256" key="6">
    <source>
        <dbReference type="ARBA" id="ARBA00023306"/>
    </source>
</evidence>
<gene>
    <name evidence="12" type="ORF">C1SCF055_LOCUS3043</name>
</gene>
<keyword evidence="4 8" id="KW-0175">Coiled coil</keyword>
<dbReference type="Gene3D" id="3.30.70.1620">
    <property type="match status" value="1"/>
</dbReference>
<dbReference type="InterPro" id="IPR024704">
    <property type="entry name" value="SMC"/>
</dbReference>
<name>A0A9P1BJR2_9DINO</name>
<dbReference type="EMBL" id="CAMXCT020000148">
    <property type="protein sequence ID" value="CAL1128031.1"/>
    <property type="molecule type" value="Genomic_DNA"/>
</dbReference>
<dbReference type="SUPFAM" id="SSF75553">
    <property type="entry name" value="Smc hinge domain"/>
    <property type="match status" value="1"/>
</dbReference>
<dbReference type="Pfam" id="PF06470">
    <property type="entry name" value="SMC_hinge"/>
    <property type="match status" value="1"/>
</dbReference>
<comment type="caution">
    <text evidence="12">The sequence shown here is derived from an EMBL/GenBank/DDBJ whole genome shotgun (WGS) entry which is preliminary data.</text>
</comment>
<feature type="chain" id="PRO_5043269509" description="Structural maintenance of chromosomes protein" evidence="10">
    <location>
        <begin position="25"/>
        <end position="1266"/>
    </location>
</feature>
<keyword evidence="6" id="KW-0131">Cell cycle</keyword>
<reference evidence="13 14" key="2">
    <citation type="submission" date="2024-05" db="EMBL/GenBank/DDBJ databases">
        <authorList>
            <person name="Chen Y."/>
            <person name="Shah S."/>
            <person name="Dougan E. K."/>
            <person name="Thang M."/>
            <person name="Chan C."/>
        </authorList>
    </citation>
    <scope>NUCLEOTIDE SEQUENCE [LARGE SCALE GENOMIC DNA]</scope>
</reference>
<keyword evidence="14" id="KW-1185">Reference proteome</keyword>
<dbReference type="InterPro" id="IPR003395">
    <property type="entry name" value="RecF/RecN/SMC_N"/>
</dbReference>
<evidence type="ECO:0000313" key="14">
    <source>
        <dbReference type="Proteomes" id="UP001152797"/>
    </source>
</evidence>
<evidence type="ECO:0000256" key="10">
    <source>
        <dbReference type="SAM" id="SignalP"/>
    </source>
</evidence>
<feature type="coiled-coil region" evidence="8">
    <location>
        <begin position="361"/>
        <end position="398"/>
    </location>
</feature>
<keyword evidence="3" id="KW-0498">Mitosis</keyword>
<dbReference type="EMBL" id="CAMXCT010000148">
    <property type="protein sequence ID" value="CAI3974656.1"/>
    <property type="molecule type" value="Genomic_DNA"/>
</dbReference>
<evidence type="ECO:0000256" key="4">
    <source>
        <dbReference type="ARBA" id="ARBA00023054"/>
    </source>
</evidence>
<feature type="coiled-coil region" evidence="8">
    <location>
        <begin position="755"/>
        <end position="958"/>
    </location>
</feature>
<evidence type="ECO:0000259" key="11">
    <source>
        <dbReference type="SMART" id="SM00968"/>
    </source>
</evidence>
<dbReference type="OrthoDB" id="5575062at2759"/>
<feature type="domain" description="SMC hinge" evidence="11">
    <location>
        <begin position="555"/>
        <end position="674"/>
    </location>
</feature>
<evidence type="ECO:0000256" key="3">
    <source>
        <dbReference type="ARBA" id="ARBA00022776"/>
    </source>
</evidence>
<dbReference type="InterPro" id="IPR036277">
    <property type="entry name" value="SMC_hinge_sf"/>
</dbReference>
<dbReference type="Pfam" id="PF02463">
    <property type="entry name" value="SMC_N"/>
    <property type="match status" value="1"/>
</dbReference>
<dbReference type="GO" id="GO:0007062">
    <property type="term" value="P:sister chromatid cohesion"/>
    <property type="evidence" value="ECO:0007669"/>
    <property type="project" value="TreeGrafter"/>
</dbReference>
<protein>
    <recommendedName>
        <fullName evidence="7">Structural maintenance of chromosomes protein</fullName>
    </recommendedName>
</protein>
<dbReference type="EMBL" id="CAMXCT030000148">
    <property type="protein sequence ID" value="CAL4761968.1"/>
    <property type="molecule type" value="Genomic_DNA"/>
</dbReference>
<evidence type="ECO:0000256" key="8">
    <source>
        <dbReference type="SAM" id="Coils"/>
    </source>
</evidence>
<dbReference type="InterPro" id="IPR027417">
    <property type="entry name" value="P-loop_NTPase"/>
</dbReference>
<proteinExistence type="inferred from homology"/>
<dbReference type="GO" id="GO:0051301">
    <property type="term" value="P:cell division"/>
    <property type="evidence" value="ECO:0007669"/>
    <property type="project" value="UniProtKB-KW"/>
</dbReference>
<dbReference type="Gene3D" id="3.40.50.300">
    <property type="entry name" value="P-loop containing nucleotide triphosphate hydrolases"/>
    <property type="match status" value="2"/>
</dbReference>
<keyword evidence="2" id="KW-0132">Cell division</keyword>
<dbReference type="GO" id="GO:0008278">
    <property type="term" value="C:cohesin complex"/>
    <property type="evidence" value="ECO:0007669"/>
    <property type="project" value="TreeGrafter"/>
</dbReference>
<dbReference type="Gene3D" id="1.20.1060.20">
    <property type="match status" value="1"/>
</dbReference>
<evidence type="ECO:0000256" key="1">
    <source>
        <dbReference type="ARBA" id="ARBA00004123"/>
    </source>
</evidence>
<evidence type="ECO:0000256" key="9">
    <source>
        <dbReference type="SAM" id="MobiDB-lite"/>
    </source>
</evidence>
<dbReference type="PIRSF" id="PIRSF005719">
    <property type="entry name" value="SMC"/>
    <property type="match status" value="1"/>
</dbReference>
<feature type="compositionally biased region" description="Polar residues" evidence="9">
    <location>
        <begin position="498"/>
        <end position="508"/>
    </location>
</feature>
<evidence type="ECO:0000256" key="2">
    <source>
        <dbReference type="ARBA" id="ARBA00022618"/>
    </source>
</evidence>
<accession>A0A9P1BJR2</accession>
<organism evidence="12">
    <name type="scientific">Cladocopium goreaui</name>
    <dbReference type="NCBI Taxonomy" id="2562237"/>
    <lineage>
        <taxon>Eukaryota</taxon>
        <taxon>Sar</taxon>
        <taxon>Alveolata</taxon>
        <taxon>Dinophyceae</taxon>
        <taxon>Suessiales</taxon>
        <taxon>Symbiodiniaceae</taxon>
        <taxon>Cladocopium</taxon>
    </lineage>
</organism>
<evidence type="ECO:0000313" key="12">
    <source>
        <dbReference type="EMBL" id="CAI3974656.1"/>
    </source>
</evidence>
<evidence type="ECO:0000313" key="13">
    <source>
        <dbReference type="EMBL" id="CAL4761968.1"/>
    </source>
</evidence>
<keyword evidence="10" id="KW-0732">Signal</keyword>
<feature type="region of interest" description="Disordered" evidence="9">
    <location>
        <begin position="474"/>
        <end position="514"/>
    </location>
</feature>
<sequence>MKSCALSFFRLFCVFFLNNPLLKSTGLYCTSSIIPHTGKFENTMGRVHEIIVENFKSYQGKVKIGPFRKFTCIIGPNGAGKSNLMDAISFVLGVQARQLRGERARDLVYRTEKEDPKKNQRTAYVELTYVDDQADGEQVLVFRRTISRTGEAKFQVNNATVSQAEYQKRLEGINILSKVRNFLVFQGDVEATAQRQGKELTAFFEQISGSEAFRQEYESLSADKTKLEEQARYLFAKKRNAMNERKRISHQKEEADEYRHLKTVRQDMQREYTLFRLHGVFSLLECASNARSVAVKDCEEVREHMEAEKGQVEAADRQRAKAHLATQQVEKQMAAVKAKFERLHPERVTIKSRLSFLEQRLEELSHSAEQDGQRRNKLQEQLAAIRGEEARLESQQETLKKGLADRAVTFTPDQLQEFERVKQETEKITAASGDALRQLDHQIKVVRQERIQAEGDVRDATARQSHLRKRLQELSEAESGAGAAVKRGAALKDKRSEQLVQMRSSVQSRGEEKQQLQQERQQLLDVLQEFTATEQQLEREREVAQTCASLAEACPGVYGRVVDLCKPSQKRLHVGVNVALAKFLDAIIVESSEAARACVRYLKERMLPPMTFLPMADLRVSALDPRLQNLIQSQRGLRSGLNCVSYDEKYAKAFNFLLGDVVVADTMADGRRLAFEESRKLGVTCKVVTIVGEAIAKNGNLSVNSEATQAGATRFDLSELEATKARMDGIDRRLHEIHSLDSAGGADMAALELDMRRIEGRAQENALQLQQCQEELRQKASELETVDATLASVQPEAQRLAVEEARLREEQRTLEARVSEAVAGHFAHLSAAMGVEDVRKMEREFRREKEAVEQQTNELNKRLRNLKAEIQMLEQTLEEQRTKDPKQLEAKFSKEVQELQIKERDLAKQAESLNNKVTDFEQQLVKSHEAERENDKVLSTLRQQGKETRQQLMAAEKKVSDLGSEQQALLSSQSSILRQSFLEGIEVPLLRGGHEALREMAEESQSASAPTQRSPADTSEILVDFSLLPEEKQAASHGAAAQMLEAEYKSELERLRVELERLSPNLKAVDQLQGVAENVQAASHEADAARKSIEEIDGKFEAVRKARKEKFMECFQKVSDAIGPVYRRLTAQGGDGGSAYLDLEDAENPFNGGVKFTAMPPAKRFRDMHLLSGGEKTLAAMALLFAVQAFQQPPFMVLDEVDAALDANNVRALSRYVEQADCQTIVISLKDRFFIRAEALVGVWKNKPQETSAILTLDLTRYIASA</sequence>
<feature type="signal peptide" evidence="10">
    <location>
        <begin position="1"/>
        <end position="24"/>
    </location>
</feature>
<dbReference type="GO" id="GO:0003677">
    <property type="term" value="F:DNA binding"/>
    <property type="evidence" value="ECO:0007669"/>
    <property type="project" value="TreeGrafter"/>
</dbReference>
<dbReference type="SUPFAM" id="SSF52540">
    <property type="entry name" value="P-loop containing nucleoside triphosphate hydrolases"/>
    <property type="match status" value="1"/>
</dbReference>
<dbReference type="AlphaFoldDB" id="A0A9P1BJR2"/>
<dbReference type="SMART" id="SM00968">
    <property type="entry name" value="SMC_hinge"/>
    <property type="match status" value="1"/>
</dbReference>
<reference evidence="12" key="1">
    <citation type="submission" date="2022-10" db="EMBL/GenBank/DDBJ databases">
        <authorList>
            <person name="Chen Y."/>
            <person name="Dougan E. K."/>
            <person name="Chan C."/>
            <person name="Rhodes N."/>
            <person name="Thang M."/>
        </authorList>
    </citation>
    <scope>NUCLEOTIDE SEQUENCE</scope>
</reference>